<organism evidence="2 3">
    <name type="scientific">Eumeta variegata</name>
    <name type="common">Bagworm moth</name>
    <name type="synonym">Eumeta japonica</name>
    <dbReference type="NCBI Taxonomy" id="151549"/>
    <lineage>
        <taxon>Eukaryota</taxon>
        <taxon>Metazoa</taxon>
        <taxon>Ecdysozoa</taxon>
        <taxon>Arthropoda</taxon>
        <taxon>Hexapoda</taxon>
        <taxon>Insecta</taxon>
        <taxon>Pterygota</taxon>
        <taxon>Neoptera</taxon>
        <taxon>Endopterygota</taxon>
        <taxon>Lepidoptera</taxon>
        <taxon>Glossata</taxon>
        <taxon>Ditrysia</taxon>
        <taxon>Tineoidea</taxon>
        <taxon>Psychidae</taxon>
        <taxon>Oiketicinae</taxon>
        <taxon>Eumeta</taxon>
    </lineage>
</organism>
<name>A0A4C1Y5B6_EUMVA</name>
<gene>
    <name evidence="2" type="ORF">EVAR_53388_1</name>
</gene>
<dbReference type="EMBL" id="BGZK01001097">
    <property type="protein sequence ID" value="GBP71108.1"/>
    <property type="molecule type" value="Genomic_DNA"/>
</dbReference>
<proteinExistence type="predicted"/>
<evidence type="ECO:0000313" key="2">
    <source>
        <dbReference type="EMBL" id="GBP71108.1"/>
    </source>
</evidence>
<comment type="caution">
    <text evidence="2">The sequence shown here is derived from an EMBL/GenBank/DDBJ whole genome shotgun (WGS) entry which is preliminary data.</text>
</comment>
<sequence>MGTCSSIGIWNPAGGKRVPKQSRVPSRSGVAIAGRGAGRSRLDKLRAACASRRIRERASNTNADNAGAAAPLREHRAA</sequence>
<dbReference type="Proteomes" id="UP000299102">
    <property type="component" value="Unassembled WGS sequence"/>
</dbReference>
<feature type="region of interest" description="Disordered" evidence="1">
    <location>
        <begin position="53"/>
        <end position="78"/>
    </location>
</feature>
<protein>
    <submittedName>
        <fullName evidence="2">Uncharacterized protein</fullName>
    </submittedName>
</protein>
<keyword evidence="3" id="KW-1185">Reference proteome</keyword>
<evidence type="ECO:0000313" key="3">
    <source>
        <dbReference type="Proteomes" id="UP000299102"/>
    </source>
</evidence>
<reference evidence="2 3" key="1">
    <citation type="journal article" date="2019" name="Commun. Biol.">
        <title>The bagworm genome reveals a unique fibroin gene that provides high tensile strength.</title>
        <authorList>
            <person name="Kono N."/>
            <person name="Nakamura H."/>
            <person name="Ohtoshi R."/>
            <person name="Tomita M."/>
            <person name="Numata K."/>
            <person name="Arakawa K."/>
        </authorList>
    </citation>
    <scope>NUCLEOTIDE SEQUENCE [LARGE SCALE GENOMIC DNA]</scope>
</reference>
<dbReference type="AlphaFoldDB" id="A0A4C1Y5B6"/>
<feature type="region of interest" description="Disordered" evidence="1">
    <location>
        <begin position="1"/>
        <end position="37"/>
    </location>
</feature>
<accession>A0A4C1Y5B6</accession>
<evidence type="ECO:0000256" key="1">
    <source>
        <dbReference type="SAM" id="MobiDB-lite"/>
    </source>
</evidence>